<keyword evidence="5" id="KW-0663">Pyridoxal phosphate</keyword>
<comment type="similarity">
    <text evidence="2 6">Belongs to the class-I pyridoxal-phosphate-dependent aminotransferase family.</text>
</comment>
<dbReference type="EMBL" id="SOIJ01000167">
    <property type="protein sequence ID" value="TET92884.1"/>
    <property type="molecule type" value="Genomic_DNA"/>
</dbReference>
<accession>A0A523YN23</accession>
<dbReference type="Proteomes" id="UP000316925">
    <property type="component" value="Unassembled WGS sequence"/>
</dbReference>
<dbReference type="Gene3D" id="3.90.1150.10">
    <property type="entry name" value="Aspartate Aminotransferase, domain 1"/>
    <property type="match status" value="1"/>
</dbReference>
<evidence type="ECO:0000256" key="6">
    <source>
        <dbReference type="RuleBase" id="RU000481"/>
    </source>
</evidence>
<dbReference type="SUPFAM" id="SSF53383">
    <property type="entry name" value="PLP-dependent transferases"/>
    <property type="match status" value="1"/>
</dbReference>
<organism evidence="8 9">
    <name type="scientific">Aerophobetes bacterium</name>
    <dbReference type="NCBI Taxonomy" id="2030807"/>
    <lineage>
        <taxon>Bacteria</taxon>
        <taxon>Candidatus Aerophobota</taxon>
    </lineage>
</organism>
<dbReference type="PROSITE" id="PS00105">
    <property type="entry name" value="AA_TRANSFER_CLASS_1"/>
    <property type="match status" value="1"/>
</dbReference>
<evidence type="ECO:0000313" key="9">
    <source>
        <dbReference type="Proteomes" id="UP000316925"/>
    </source>
</evidence>
<dbReference type="InterPro" id="IPR015424">
    <property type="entry name" value="PyrdxlP-dep_Trfase"/>
</dbReference>
<dbReference type="Pfam" id="PF00155">
    <property type="entry name" value="Aminotran_1_2"/>
    <property type="match status" value="1"/>
</dbReference>
<comment type="cofactor">
    <cofactor evidence="1 6">
        <name>pyridoxal 5'-phosphate</name>
        <dbReference type="ChEBI" id="CHEBI:597326"/>
    </cofactor>
</comment>
<keyword evidence="3 6" id="KW-0032">Aminotransferase</keyword>
<evidence type="ECO:0000256" key="4">
    <source>
        <dbReference type="ARBA" id="ARBA00022679"/>
    </source>
</evidence>
<dbReference type="EC" id="2.6.1.-" evidence="6"/>
<name>A0A523YN23_UNCAE</name>
<comment type="caution">
    <text evidence="8">The sequence shown here is derived from an EMBL/GenBank/DDBJ whole genome shotgun (WGS) entry which is preliminary data.</text>
</comment>
<dbReference type="GO" id="GO:0030170">
    <property type="term" value="F:pyridoxal phosphate binding"/>
    <property type="evidence" value="ECO:0007669"/>
    <property type="project" value="InterPro"/>
</dbReference>
<dbReference type="InterPro" id="IPR004839">
    <property type="entry name" value="Aminotransferase_I/II_large"/>
</dbReference>
<keyword evidence="4 6" id="KW-0808">Transferase</keyword>
<evidence type="ECO:0000256" key="2">
    <source>
        <dbReference type="ARBA" id="ARBA00007441"/>
    </source>
</evidence>
<dbReference type="InterPro" id="IPR004838">
    <property type="entry name" value="NHTrfase_class1_PyrdxlP-BS"/>
</dbReference>
<evidence type="ECO:0000256" key="3">
    <source>
        <dbReference type="ARBA" id="ARBA00022576"/>
    </source>
</evidence>
<evidence type="ECO:0000259" key="7">
    <source>
        <dbReference type="Pfam" id="PF00155"/>
    </source>
</evidence>
<dbReference type="Gene3D" id="3.40.640.10">
    <property type="entry name" value="Type I PLP-dependent aspartate aminotransferase-like (Major domain)"/>
    <property type="match status" value="1"/>
</dbReference>
<evidence type="ECO:0000256" key="5">
    <source>
        <dbReference type="ARBA" id="ARBA00022898"/>
    </source>
</evidence>
<feature type="domain" description="Aminotransferase class I/classII large" evidence="7">
    <location>
        <begin position="31"/>
        <end position="389"/>
    </location>
</feature>
<dbReference type="GO" id="GO:0008483">
    <property type="term" value="F:transaminase activity"/>
    <property type="evidence" value="ECO:0007669"/>
    <property type="project" value="UniProtKB-KW"/>
</dbReference>
<dbReference type="InterPro" id="IPR015421">
    <property type="entry name" value="PyrdxlP-dep_Trfase_major"/>
</dbReference>
<dbReference type="GO" id="GO:0006520">
    <property type="term" value="P:amino acid metabolic process"/>
    <property type="evidence" value="ECO:0007669"/>
    <property type="project" value="InterPro"/>
</dbReference>
<sequence length="397" mass="44443">MQIARRMGRLGTETAFEVLAEVNRLKAEGQNIISFALGEPDFDTPRNIKDAATKAINDGYTHYSPSAGIFPLRESIAHYISETRGIEVTPEEVVVTPGAKPIVFDSILSCVNEGDEVIYPNPGYPIYESVINFIGGKSVPLPLLEEKSFSFNPEDLRMRITPKTRMIILNSPHNPTGGILSPDDLETIAEIATQADLWVLSDEVYSKIIYDGEFRSIISIPGMKDRTILVDGFSKTYAMTGWRLGFGIMKKELAVHIARIETNVDSCTATFTQYAGIEALKGPQAESSAMIAEFQKRRDLIYQELNKIKGIKCLKPKGAFYIYPNVTEACRNLDLRDSKELQQYLLHKANVAVLARNCFGQRNEGEKEEYIRLSYVTSRENIIEGVKRIKKAIESKS</sequence>
<dbReference type="FunFam" id="3.40.640.10:FF:000033">
    <property type="entry name" value="Aspartate aminotransferase"/>
    <property type="match status" value="1"/>
</dbReference>
<dbReference type="InterPro" id="IPR015422">
    <property type="entry name" value="PyrdxlP-dep_Trfase_small"/>
</dbReference>
<dbReference type="PANTHER" id="PTHR46383">
    <property type="entry name" value="ASPARTATE AMINOTRANSFERASE"/>
    <property type="match status" value="1"/>
</dbReference>
<protein>
    <recommendedName>
        <fullName evidence="6">Aminotransferase</fullName>
        <ecNumber evidence="6">2.6.1.-</ecNumber>
    </recommendedName>
</protein>
<dbReference type="InterPro" id="IPR050596">
    <property type="entry name" value="AspAT/PAT-like"/>
</dbReference>
<reference evidence="8 9" key="1">
    <citation type="submission" date="2019-03" db="EMBL/GenBank/DDBJ databases">
        <title>Metabolic potential of uncultured bacteria and archaea associated with petroleum seepage in deep-sea sediments.</title>
        <authorList>
            <person name="Dong X."/>
            <person name="Hubert C."/>
        </authorList>
    </citation>
    <scope>NUCLEOTIDE SEQUENCE [LARGE SCALE GENOMIC DNA]</scope>
    <source>
        <strain evidence="8">E29_bin28</strain>
    </source>
</reference>
<evidence type="ECO:0000256" key="1">
    <source>
        <dbReference type="ARBA" id="ARBA00001933"/>
    </source>
</evidence>
<dbReference type="CDD" id="cd00609">
    <property type="entry name" value="AAT_like"/>
    <property type="match status" value="1"/>
</dbReference>
<proteinExistence type="inferred from homology"/>
<dbReference type="PANTHER" id="PTHR46383:SF1">
    <property type="entry name" value="ASPARTATE AMINOTRANSFERASE"/>
    <property type="match status" value="1"/>
</dbReference>
<evidence type="ECO:0000313" key="8">
    <source>
        <dbReference type="EMBL" id="TET92884.1"/>
    </source>
</evidence>
<gene>
    <name evidence="8" type="ORF">E3J33_02915</name>
</gene>
<dbReference type="AlphaFoldDB" id="A0A523YN23"/>